<dbReference type="Proteomes" id="UP000179807">
    <property type="component" value="Unassembled WGS sequence"/>
</dbReference>
<evidence type="ECO:0000313" key="1">
    <source>
        <dbReference type="EMBL" id="OHT16106.1"/>
    </source>
</evidence>
<dbReference type="AlphaFoldDB" id="A0A1J4KY61"/>
<comment type="caution">
    <text evidence="1">The sequence shown here is derived from an EMBL/GenBank/DDBJ whole genome shotgun (WGS) entry which is preliminary data.</text>
</comment>
<reference evidence="1" key="1">
    <citation type="submission" date="2016-10" db="EMBL/GenBank/DDBJ databases">
        <authorList>
            <person name="Benchimol M."/>
            <person name="Almeida L.G."/>
            <person name="Vasconcelos A.T."/>
            <person name="Perreira-Neves A."/>
            <person name="Rosa I.A."/>
            <person name="Tasca T."/>
            <person name="Bogo M.R."/>
            <person name="de Souza W."/>
        </authorList>
    </citation>
    <scope>NUCLEOTIDE SEQUENCE [LARGE SCALE GENOMIC DNA]</scope>
    <source>
        <strain evidence="1">K</strain>
    </source>
</reference>
<name>A0A1J4KY61_9EUKA</name>
<dbReference type="EMBL" id="MLAK01000145">
    <property type="protein sequence ID" value="OHT16106.1"/>
    <property type="molecule type" value="Genomic_DNA"/>
</dbReference>
<sequence length="803" mass="93065">MDAERLQIILNYYVQNLENPNIDTNQILQVIISEVQNNVEHFTNLIVSFILDSSKMPTQKSLLCFVIKNFKLLLPNNLFLQLFNLSLNSDKSFQNHLCDAIGSVILPEQVILLINVLSENAEQMIASNHIVTNLIPFPALEILLIFSEKQYKLCNELKITDCKIQPFILNFLFNFCFNENNKDINIWTIAATILSYYNIENNPDFMGKICVLFDIPFQIESFHFFDKLFTSFNDVDDSHMKFAICLKKIEELANFVPFPSIPHNFMNEESSLESFAFKLIELMSFADNLDDFEYDKDLYIKKMITLCLLPEDKRQEWHNDIESFLVENFDDESNDQSLRQIIFLEVSSNWVFSAFYNFCSSSPIFIQDKNYQETFYYLFFNYAKDLNDISNFSIPPPIDENDEILMGQFIRCITVCGIRLDESVYRKILESDSHILKIFLAYSVSEVPSKFPDLCNACLYSMTFYLDSFSTGVILSFFEIIGHLILGSHLEINTFSSLLSTFLVNWTKSVHNFNISSGLSSLISDFTKDLHLLPCIQSMVLPIVSDYLKLSSTYYEALILCNTVTKCLPCNSVEVSNLLTHDIFSTFINILNVYLNNEEMNSSQEAILGLASFYCRINQVHPLMPLLIKKSISSNIPLHCHFVSFFYEYLLNQPSDQNPITTIAETLREVISLFITTSKLNKQEAILDSLALFYTESPEYANYLFNYAGFPFHLIYQFIFENSGNFSKDVIRLFCMMISMSFQCVEFPQNFTMSAIELFREISARKDLENDRSYMINQDDPFIIHHRLYHATNAEFKELCGIT</sequence>
<dbReference type="VEuPathDB" id="TrichDB:TRFO_13426"/>
<gene>
    <name evidence="1" type="ORF">TRFO_13426</name>
</gene>
<organism evidence="1 2">
    <name type="scientific">Tritrichomonas foetus</name>
    <dbReference type="NCBI Taxonomy" id="1144522"/>
    <lineage>
        <taxon>Eukaryota</taxon>
        <taxon>Metamonada</taxon>
        <taxon>Parabasalia</taxon>
        <taxon>Tritrichomonadida</taxon>
        <taxon>Tritrichomonadidae</taxon>
        <taxon>Tritrichomonas</taxon>
    </lineage>
</organism>
<dbReference type="GeneID" id="94831941"/>
<accession>A0A1J4KY61</accession>
<protein>
    <submittedName>
        <fullName evidence="1">Uncharacterized protein</fullName>
    </submittedName>
</protein>
<keyword evidence="2" id="KW-1185">Reference proteome</keyword>
<evidence type="ECO:0000313" key="2">
    <source>
        <dbReference type="Proteomes" id="UP000179807"/>
    </source>
</evidence>
<proteinExistence type="predicted"/>
<dbReference type="RefSeq" id="XP_068369242.1">
    <property type="nucleotide sequence ID" value="XM_068497237.1"/>
</dbReference>